<organism evidence="3 4">
    <name type="scientific">Prunus dulcis</name>
    <name type="common">Almond</name>
    <name type="synonym">Amygdalus dulcis</name>
    <dbReference type="NCBI Taxonomy" id="3755"/>
    <lineage>
        <taxon>Eukaryota</taxon>
        <taxon>Viridiplantae</taxon>
        <taxon>Streptophyta</taxon>
        <taxon>Embryophyta</taxon>
        <taxon>Tracheophyta</taxon>
        <taxon>Spermatophyta</taxon>
        <taxon>Magnoliopsida</taxon>
        <taxon>eudicotyledons</taxon>
        <taxon>Gunneridae</taxon>
        <taxon>Pentapetalae</taxon>
        <taxon>rosids</taxon>
        <taxon>fabids</taxon>
        <taxon>Rosales</taxon>
        <taxon>Rosaceae</taxon>
        <taxon>Amygdaloideae</taxon>
        <taxon>Amygdaleae</taxon>
        <taxon>Prunus</taxon>
    </lineage>
</organism>
<reference evidence="1 5" key="3">
    <citation type="journal article" date="2022" name="G3 (Bethesda)">
        <title>Whole-genome sequence and methylome profiling of the almond [Prunus dulcis (Mill.) D.A. Webb] cultivar 'Nonpareil'.</title>
        <authorList>
            <person name="D'Amico-Willman K.M."/>
            <person name="Ouma W.Z."/>
            <person name="Meulia T."/>
            <person name="Sideli G.M."/>
            <person name="Gradziel T.M."/>
            <person name="Fresnedo-Ramirez J."/>
        </authorList>
    </citation>
    <scope>NUCLEOTIDE SEQUENCE [LARGE SCALE GENOMIC DNA]</scope>
    <source>
        <strain evidence="1">Clone GOH B32 T37-40</strain>
    </source>
</reference>
<evidence type="ECO:0000313" key="5">
    <source>
        <dbReference type="Proteomes" id="UP001054821"/>
    </source>
</evidence>
<dbReference type="Gramene" id="VVA20570">
    <property type="protein sequence ID" value="VVA20570"/>
    <property type="gene ID" value="Prudul26B020098"/>
</dbReference>
<name>A0A5E4F484_PRUDU</name>
<dbReference type="EMBL" id="CABIKO010000045">
    <property type="protein sequence ID" value="VVA20570.1"/>
    <property type="molecule type" value="Genomic_DNA"/>
</dbReference>
<evidence type="ECO:0000313" key="4">
    <source>
        <dbReference type="Proteomes" id="UP000327085"/>
    </source>
</evidence>
<protein>
    <submittedName>
        <fullName evidence="3">Uncharacterized protein</fullName>
    </submittedName>
</protein>
<reference evidence="4" key="2">
    <citation type="journal article" date="2020" name="Plant J.">
        <title>Transposons played a major role in the diversification between the closely related almond and peach genomes: results from the almond genome sequence.</title>
        <authorList>
            <person name="Alioto T."/>
            <person name="Alexiou K.G."/>
            <person name="Bardil A."/>
            <person name="Barteri F."/>
            <person name="Castanera R."/>
            <person name="Cruz F."/>
            <person name="Dhingra A."/>
            <person name="Duval H."/>
            <person name="Fernandez I Marti A."/>
            <person name="Frias L."/>
            <person name="Galan B."/>
            <person name="Garcia J.L."/>
            <person name="Howad W."/>
            <person name="Gomez-Garrido J."/>
            <person name="Gut M."/>
            <person name="Julca I."/>
            <person name="Morata J."/>
            <person name="Puigdomenech P."/>
            <person name="Ribeca P."/>
            <person name="Rubio Cabetas M.J."/>
            <person name="Vlasova A."/>
            <person name="Wirthensohn M."/>
            <person name="Garcia-Mas J."/>
            <person name="Gabaldon T."/>
            <person name="Casacuberta J.M."/>
            <person name="Arus P."/>
        </authorList>
    </citation>
    <scope>NUCLEOTIDE SEQUENCE [LARGE SCALE GENOMIC DNA]</scope>
    <source>
        <strain evidence="4">cv. Texas</strain>
    </source>
</reference>
<sequence>MKIGPDWYQSLFEYTPRASASQWSIVNDFFNYGLQLNGFQLVICIREIPYGYTIWVTPIVPKRKPIKSQIECAISRFGAKTLRVPSPPIGLHVEVAVLLVQGNIYVDCDVKADLVVAKGWLCTADI</sequence>
<dbReference type="Proteomes" id="UP001054821">
    <property type="component" value="Chromosome 2"/>
</dbReference>
<dbReference type="EMBL" id="CABIKO010000045">
    <property type="protein sequence ID" value="VVA20608.1"/>
    <property type="molecule type" value="Genomic_DNA"/>
</dbReference>
<evidence type="ECO:0000313" key="3">
    <source>
        <dbReference type="EMBL" id="VVA20608.1"/>
    </source>
</evidence>
<reference evidence="3" key="1">
    <citation type="submission" date="2019-07" db="EMBL/GenBank/DDBJ databases">
        <authorList>
            <person name="Alioto T."/>
            <person name="Alioto T."/>
            <person name="Gomez Garrido J."/>
        </authorList>
    </citation>
    <scope>NUCLEOTIDE SEQUENCE</scope>
</reference>
<dbReference type="Gramene" id="VVA20608">
    <property type="protein sequence ID" value="VVA20608"/>
    <property type="gene ID" value="Prudul26B025118"/>
</dbReference>
<evidence type="ECO:0000313" key="2">
    <source>
        <dbReference type="EMBL" id="VVA20570.1"/>
    </source>
</evidence>
<dbReference type="AlphaFoldDB" id="A0A5E4F484"/>
<proteinExistence type="predicted"/>
<gene>
    <name evidence="2" type="ORF">ALMOND_2B020098</name>
    <name evidence="3" type="ORF">ALMOND_2B025118</name>
    <name evidence="1" type="ORF">L3X38_012276</name>
</gene>
<keyword evidence="5" id="KW-1185">Reference proteome</keyword>
<evidence type="ECO:0000313" key="1">
    <source>
        <dbReference type="EMBL" id="KAI5344399.1"/>
    </source>
</evidence>
<accession>A0A5E4F484</accession>
<dbReference type="EMBL" id="JAJFAZ020000002">
    <property type="protein sequence ID" value="KAI5344399.1"/>
    <property type="molecule type" value="Genomic_DNA"/>
</dbReference>
<dbReference type="Proteomes" id="UP000327085">
    <property type="component" value="Chromosome 2"/>
</dbReference>